<dbReference type="AlphaFoldDB" id="A0A9D1JFQ1"/>
<dbReference type="EMBL" id="DVHU01000062">
    <property type="protein sequence ID" value="HIR93193.1"/>
    <property type="molecule type" value="Genomic_DNA"/>
</dbReference>
<dbReference type="Proteomes" id="UP000886841">
    <property type="component" value="Unassembled WGS sequence"/>
</dbReference>
<protein>
    <submittedName>
        <fullName evidence="1">DUF3795 domain-containing protein</fullName>
    </submittedName>
</protein>
<evidence type="ECO:0000313" key="2">
    <source>
        <dbReference type="Proteomes" id="UP000886841"/>
    </source>
</evidence>
<sequence length="186" mass="20994">MKNFKRENSLFSLCGLNCGLCPMNLNQNCPGCGGGKGNQSCSIAKCSLQHKNVEYCYQCENYPCPKYDHIDEFDSFITHQRQRLDMEKFKALGAERYLAEQQRKKALLTHLLDAYNDGRKKTLFCVAVNLLELHNLENIISELDENTSTLTLKEKSAHAASLLQAAAEKNLIILKLRKKKGPGKPN</sequence>
<name>A0A9D1JFQ1_9FIRM</name>
<gene>
    <name evidence="1" type="ORF">IAB98_07235</name>
</gene>
<reference evidence="1" key="1">
    <citation type="submission" date="2020-10" db="EMBL/GenBank/DDBJ databases">
        <authorList>
            <person name="Gilroy R."/>
        </authorList>
    </citation>
    <scope>NUCLEOTIDE SEQUENCE</scope>
    <source>
        <strain evidence="1">ChiSxjej1B13-7041</strain>
    </source>
</reference>
<reference evidence="1" key="2">
    <citation type="journal article" date="2021" name="PeerJ">
        <title>Extensive microbial diversity within the chicken gut microbiome revealed by metagenomics and culture.</title>
        <authorList>
            <person name="Gilroy R."/>
            <person name="Ravi A."/>
            <person name="Getino M."/>
            <person name="Pursley I."/>
            <person name="Horton D.L."/>
            <person name="Alikhan N.F."/>
            <person name="Baker D."/>
            <person name="Gharbi K."/>
            <person name="Hall N."/>
            <person name="Watson M."/>
            <person name="Adriaenssens E.M."/>
            <person name="Foster-Nyarko E."/>
            <person name="Jarju S."/>
            <person name="Secka A."/>
            <person name="Antonio M."/>
            <person name="Oren A."/>
            <person name="Chaudhuri R.R."/>
            <person name="La Ragione R."/>
            <person name="Hildebrand F."/>
            <person name="Pallen M.J."/>
        </authorList>
    </citation>
    <scope>NUCLEOTIDE SEQUENCE</scope>
    <source>
        <strain evidence="1">ChiSxjej1B13-7041</strain>
    </source>
</reference>
<comment type="caution">
    <text evidence="1">The sequence shown here is derived from an EMBL/GenBank/DDBJ whole genome shotgun (WGS) entry which is preliminary data.</text>
</comment>
<proteinExistence type="predicted"/>
<accession>A0A9D1JFQ1</accession>
<evidence type="ECO:0000313" key="1">
    <source>
        <dbReference type="EMBL" id="HIR93193.1"/>
    </source>
</evidence>
<organism evidence="1 2">
    <name type="scientific">Candidatus Egerieimonas intestinavium</name>
    <dbReference type="NCBI Taxonomy" id="2840777"/>
    <lineage>
        <taxon>Bacteria</taxon>
        <taxon>Bacillati</taxon>
        <taxon>Bacillota</taxon>
        <taxon>Clostridia</taxon>
        <taxon>Lachnospirales</taxon>
        <taxon>Lachnospiraceae</taxon>
        <taxon>Lachnospiraceae incertae sedis</taxon>
        <taxon>Candidatus Egerieimonas</taxon>
    </lineage>
</organism>